<dbReference type="STRING" id="1194083.BN12_1570007"/>
<keyword evidence="4" id="KW-1185">Reference proteome</keyword>
<dbReference type="InterPro" id="IPR021458">
    <property type="entry name" value="Rv0495c"/>
</dbReference>
<comment type="caution">
    <text evidence="3">The sequence shown here is derived from an EMBL/GenBank/DDBJ whole genome shotgun (WGS) entry which is preliminary data.</text>
</comment>
<name>A0A077LVZ7_9MICO</name>
<dbReference type="EMBL" id="CAJB01000065">
    <property type="protein sequence ID" value="CCH76992.1"/>
    <property type="molecule type" value="Genomic_DNA"/>
</dbReference>
<dbReference type="AlphaFoldDB" id="A0A077LVZ7"/>
<evidence type="ECO:0000256" key="1">
    <source>
        <dbReference type="ARBA" id="ARBA00093770"/>
    </source>
</evidence>
<organism evidence="3 4">
    <name type="scientific">Nostocoides japonicum T1-X7</name>
    <dbReference type="NCBI Taxonomy" id="1194083"/>
    <lineage>
        <taxon>Bacteria</taxon>
        <taxon>Bacillati</taxon>
        <taxon>Actinomycetota</taxon>
        <taxon>Actinomycetes</taxon>
        <taxon>Micrococcales</taxon>
        <taxon>Intrasporangiaceae</taxon>
        <taxon>Nostocoides</taxon>
    </lineage>
</organism>
<protein>
    <submittedName>
        <fullName evidence="3">Uncharacterized protein</fullName>
    </submittedName>
</protein>
<feature type="compositionally biased region" description="Basic residues" evidence="2">
    <location>
        <begin position="281"/>
        <end position="290"/>
    </location>
</feature>
<evidence type="ECO:0000313" key="3">
    <source>
        <dbReference type="EMBL" id="CCH76992.1"/>
    </source>
</evidence>
<reference evidence="3 4" key="1">
    <citation type="journal article" date="2013" name="ISME J.">
        <title>A metabolic model for members of the genus Tetrasphaera involved in enhanced biological phosphorus removal.</title>
        <authorList>
            <person name="Kristiansen R."/>
            <person name="Nguyen H.T.T."/>
            <person name="Saunders A.M."/>
            <person name="Nielsen J.L."/>
            <person name="Wimmer R."/>
            <person name="Le V.Q."/>
            <person name="McIlroy S.J."/>
            <person name="Petrovski S."/>
            <person name="Seviour R.J."/>
            <person name="Calteau A."/>
            <person name="Nielsen K.L."/>
            <person name="Nielsen P.H."/>
        </authorList>
    </citation>
    <scope>NUCLEOTIDE SEQUENCE [LARGE SCALE GENOMIC DNA]</scope>
    <source>
        <strain evidence="3 4">T1-X7</strain>
    </source>
</reference>
<dbReference type="Pfam" id="PF11307">
    <property type="entry name" value="DUF3109"/>
    <property type="match status" value="1"/>
</dbReference>
<feature type="region of interest" description="Disordered" evidence="2">
    <location>
        <begin position="266"/>
        <end position="290"/>
    </location>
</feature>
<gene>
    <name evidence="3" type="ORF">BN12_1570007</name>
</gene>
<dbReference type="RefSeq" id="WP_048553881.1">
    <property type="nucleotide sequence ID" value="NZ_HF570958.1"/>
</dbReference>
<dbReference type="Proteomes" id="UP000035721">
    <property type="component" value="Unassembled WGS sequence"/>
</dbReference>
<comment type="similarity">
    <text evidence="1">Belongs to the Rv0495c family.</text>
</comment>
<proteinExistence type="inferred from homology"/>
<evidence type="ECO:0000256" key="2">
    <source>
        <dbReference type="SAM" id="MobiDB-lite"/>
    </source>
</evidence>
<accession>A0A077LVZ7</accession>
<evidence type="ECO:0000313" key="4">
    <source>
        <dbReference type="Proteomes" id="UP000035721"/>
    </source>
</evidence>
<sequence>MVQSGQTDLGTPRVFVEFDDPTDRRRRFRCDLTWLTSRWTCIYGRGCRSIFAAVPDGGCCVIGAHLASDADRDRVAAVVDRLDPTLWQHHPGSTAVEAWSEVVTEGEVSVTRTKVVDGACIFLNRSGSGTGAGCAMHWLGEREGLDHVAVMPEACWQLPIRRVDRLLEHPDGTRQVEVTITEYDRRSWGPGGHELDWFCSNAPEAHVGREPLFRSGRAELVALMGEEAYAELVLRAEAHLTAVVAARAPAQRALLPLLVHPATLAAQADRPAPPPPPRAAGRTRPKKRRR</sequence>